<dbReference type="AlphaFoldDB" id="A0ABD5Q2X1"/>
<comment type="subcellular location">
    <subcellularLocation>
        <location evidence="1">Membrane</location>
        <topology evidence="1">Multi-pass membrane protein</topology>
    </subcellularLocation>
</comment>
<keyword evidence="3 6" id="KW-0812">Transmembrane</keyword>
<dbReference type="RefSeq" id="WP_254269480.1">
    <property type="nucleotide sequence ID" value="NZ_CP100400.1"/>
</dbReference>
<organism evidence="8 9">
    <name type="scientific">Halorussus aquaticus</name>
    <dbReference type="NCBI Taxonomy" id="2953748"/>
    <lineage>
        <taxon>Archaea</taxon>
        <taxon>Methanobacteriati</taxon>
        <taxon>Methanobacteriota</taxon>
        <taxon>Stenosarchaea group</taxon>
        <taxon>Halobacteria</taxon>
        <taxon>Halobacteriales</taxon>
        <taxon>Haladaptataceae</taxon>
        <taxon>Halorussus</taxon>
    </lineage>
</organism>
<dbReference type="GeneID" id="73044498"/>
<proteinExistence type="inferred from homology"/>
<comment type="caution">
    <text evidence="8">The sequence shown here is derived from an EMBL/GenBank/DDBJ whole genome shotgun (WGS) entry which is preliminary data.</text>
</comment>
<protein>
    <submittedName>
        <fullName evidence="8">GtrA family protein</fullName>
    </submittedName>
</protein>
<name>A0ABD5Q2X1_9EURY</name>
<evidence type="ECO:0000256" key="1">
    <source>
        <dbReference type="ARBA" id="ARBA00004141"/>
    </source>
</evidence>
<feature type="transmembrane region" description="Helical" evidence="6">
    <location>
        <begin position="89"/>
        <end position="106"/>
    </location>
</feature>
<keyword evidence="5 6" id="KW-0472">Membrane</keyword>
<feature type="transmembrane region" description="Helical" evidence="6">
    <location>
        <begin position="112"/>
        <end position="132"/>
    </location>
</feature>
<evidence type="ECO:0000256" key="6">
    <source>
        <dbReference type="SAM" id="Phobius"/>
    </source>
</evidence>
<feature type="transmembrane region" description="Helical" evidence="6">
    <location>
        <begin position="20"/>
        <end position="39"/>
    </location>
</feature>
<evidence type="ECO:0000256" key="3">
    <source>
        <dbReference type="ARBA" id="ARBA00022692"/>
    </source>
</evidence>
<dbReference type="PANTHER" id="PTHR38459:SF1">
    <property type="entry name" value="PROPHAGE BACTOPRENOL-LINKED GLUCOSE TRANSLOCASE HOMOLOG"/>
    <property type="match status" value="1"/>
</dbReference>
<dbReference type="Pfam" id="PF04138">
    <property type="entry name" value="GtrA_DPMS_TM"/>
    <property type="match status" value="1"/>
</dbReference>
<sequence>MIEARRVVRSLLAGRRFGQFLSVGAFGAVVDNIVLASVVEMTTVPTLAAKVLSAETAIVIMFLINDSWTFDEYGRRSFGSLVRRFLKSNVVRTGGVGVAVLVLHVLHNVFGLWYLLANVAGIGVGFVVNYVFESIFTWRVEET</sequence>
<evidence type="ECO:0000256" key="4">
    <source>
        <dbReference type="ARBA" id="ARBA00022989"/>
    </source>
</evidence>
<dbReference type="Proteomes" id="UP001595945">
    <property type="component" value="Unassembled WGS sequence"/>
</dbReference>
<comment type="similarity">
    <text evidence="2">Belongs to the GtrA family.</text>
</comment>
<dbReference type="GO" id="GO:0016020">
    <property type="term" value="C:membrane"/>
    <property type="evidence" value="ECO:0007669"/>
    <property type="project" value="UniProtKB-SubCell"/>
</dbReference>
<dbReference type="EMBL" id="JBHSHT010000001">
    <property type="protein sequence ID" value="MFC4824802.1"/>
    <property type="molecule type" value="Genomic_DNA"/>
</dbReference>
<dbReference type="InterPro" id="IPR007267">
    <property type="entry name" value="GtrA_DPMS_TM"/>
</dbReference>
<evidence type="ECO:0000259" key="7">
    <source>
        <dbReference type="Pfam" id="PF04138"/>
    </source>
</evidence>
<evidence type="ECO:0000313" key="8">
    <source>
        <dbReference type="EMBL" id="MFC4824802.1"/>
    </source>
</evidence>
<feature type="transmembrane region" description="Helical" evidence="6">
    <location>
        <begin position="51"/>
        <end position="68"/>
    </location>
</feature>
<evidence type="ECO:0000313" key="9">
    <source>
        <dbReference type="Proteomes" id="UP001595945"/>
    </source>
</evidence>
<keyword evidence="4 6" id="KW-1133">Transmembrane helix</keyword>
<keyword evidence="9" id="KW-1185">Reference proteome</keyword>
<dbReference type="PANTHER" id="PTHR38459">
    <property type="entry name" value="PROPHAGE BACTOPRENOL-LINKED GLUCOSE TRANSLOCASE HOMOLOG"/>
    <property type="match status" value="1"/>
</dbReference>
<dbReference type="InterPro" id="IPR051401">
    <property type="entry name" value="GtrA_CellWall_Glycosyl"/>
</dbReference>
<feature type="domain" description="GtrA/DPMS transmembrane" evidence="7">
    <location>
        <begin position="19"/>
        <end position="138"/>
    </location>
</feature>
<reference evidence="8 9" key="1">
    <citation type="journal article" date="2019" name="Int. J. Syst. Evol. Microbiol.">
        <title>The Global Catalogue of Microorganisms (GCM) 10K type strain sequencing project: providing services to taxonomists for standard genome sequencing and annotation.</title>
        <authorList>
            <consortium name="The Broad Institute Genomics Platform"/>
            <consortium name="The Broad Institute Genome Sequencing Center for Infectious Disease"/>
            <person name="Wu L."/>
            <person name="Ma J."/>
        </authorList>
    </citation>
    <scope>NUCLEOTIDE SEQUENCE [LARGE SCALE GENOMIC DNA]</scope>
    <source>
        <strain evidence="8 9">XZYJ18</strain>
    </source>
</reference>
<gene>
    <name evidence="8" type="ORF">ACFO9K_11085</name>
</gene>
<evidence type="ECO:0000256" key="5">
    <source>
        <dbReference type="ARBA" id="ARBA00023136"/>
    </source>
</evidence>
<accession>A0ABD5Q2X1</accession>
<evidence type="ECO:0000256" key="2">
    <source>
        <dbReference type="ARBA" id="ARBA00009399"/>
    </source>
</evidence>